<comment type="caution">
    <text evidence="13">The sequence shown here is derived from an EMBL/GenBank/DDBJ whole genome shotgun (WGS) entry which is preliminary data.</text>
</comment>
<evidence type="ECO:0000256" key="7">
    <source>
        <dbReference type="ARBA" id="ARBA00022630"/>
    </source>
</evidence>
<comment type="subcellular location">
    <subcellularLocation>
        <location evidence="11">Cytoplasm</location>
    </subcellularLocation>
</comment>
<dbReference type="Proteomes" id="UP001549099">
    <property type="component" value="Unassembled WGS sequence"/>
</dbReference>
<comment type="cofactor">
    <cofactor evidence="2 11">
        <name>FAD</name>
        <dbReference type="ChEBI" id="CHEBI:57692"/>
    </cofactor>
</comment>
<keyword evidence="10 11" id="KW-0350">Heme biosynthesis</keyword>
<comment type="function">
    <text evidence="11">Involved in coproporphyrin-dependent heme b biosynthesis. Catalyzes the oxidation of coproporphyrinogen III to coproporphyrin III.</text>
</comment>
<keyword evidence="9 11" id="KW-0560">Oxidoreductase</keyword>
<keyword evidence="11" id="KW-0963">Cytoplasm</keyword>
<dbReference type="InterPro" id="IPR050464">
    <property type="entry name" value="Zeta_carotene_desat/Oxidored"/>
</dbReference>
<comment type="pathway">
    <text evidence="3 11">Porphyrin-containing compound metabolism; protoheme biosynthesis.</text>
</comment>
<evidence type="ECO:0000259" key="12">
    <source>
        <dbReference type="Pfam" id="PF01593"/>
    </source>
</evidence>
<dbReference type="Gene3D" id="3.50.50.60">
    <property type="entry name" value="FAD/NAD(P)-binding domain"/>
    <property type="match status" value="1"/>
</dbReference>
<organism evidence="13 14">
    <name type="scientific">Bhargavaea ullalensis</name>
    <dbReference type="NCBI Taxonomy" id="1265685"/>
    <lineage>
        <taxon>Bacteria</taxon>
        <taxon>Bacillati</taxon>
        <taxon>Bacillota</taxon>
        <taxon>Bacilli</taxon>
        <taxon>Bacillales</taxon>
        <taxon>Caryophanaceae</taxon>
        <taxon>Bhargavaea</taxon>
    </lineage>
</organism>
<keyword evidence="14" id="KW-1185">Reference proteome</keyword>
<feature type="domain" description="Amine oxidase" evidence="12">
    <location>
        <begin position="11"/>
        <end position="457"/>
    </location>
</feature>
<dbReference type="Gene3D" id="1.10.3110.10">
    <property type="entry name" value="protoporphyrinogen ix oxidase, domain 3"/>
    <property type="match status" value="1"/>
</dbReference>
<dbReference type="RefSeq" id="WP_354195700.1">
    <property type="nucleotide sequence ID" value="NZ_JBEPLW010000003.1"/>
</dbReference>
<dbReference type="InterPro" id="IPR036188">
    <property type="entry name" value="FAD/NAD-bd_sf"/>
</dbReference>
<evidence type="ECO:0000256" key="9">
    <source>
        <dbReference type="ARBA" id="ARBA00023002"/>
    </source>
</evidence>
<name>A0ABV2G9M0_9BACL</name>
<evidence type="ECO:0000256" key="2">
    <source>
        <dbReference type="ARBA" id="ARBA00001974"/>
    </source>
</evidence>
<dbReference type="PANTHER" id="PTHR42923">
    <property type="entry name" value="PROTOPORPHYRINOGEN OXIDASE"/>
    <property type="match status" value="1"/>
</dbReference>
<evidence type="ECO:0000256" key="5">
    <source>
        <dbReference type="ARBA" id="ARBA00012402"/>
    </source>
</evidence>
<dbReference type="SUPFAM" id="SSF54373">
    <property type="entry name" value="FAD-linked reductases, C-terminal domain"/>
    <property type="match status" value="1"/>
</dbReference>
<dbReference type="EMBL" id="JBEPLW010000003">
    <property type="protein sequence ID" value="MET3574981.1"/>
    <property type="molecule type" value="Genomic_DNA"/>
</dbReference>
<dbReference type="GO" id="GO:0004729">
    <property type="term" value="F:oxygen-dependent protoporphyrinogen oxidase activity"/>
    <property type="evidence" value="ECO:0007669"/>
    <property type="project" value="UniProtKB-EC"/>
</dbReference>
<comment type="catalytic activity">
    <reaction evidence="1">
        <text>coproporphyrinogen III + 3 O2 = coproporphyrin III + 3 H2O2</text>
        <dbReference type="Rhea" id="RHEA:43436"/>
        <dbReference type="ChEBI" id="CHEBI:15379"/>
        <dbReference type="ChEBI" id="CHEBI:16240"/>
        <dbReference type="ChEBI" id="CHEBI:57309"/>
        <dbReference type="ChEBI" id="CHEBI:131725"/>
        <dbReference type="EC" id="1.3.3.15"/>
    </reaction>
    <physiologicalReaction direction="left-to-right" evidence="1">
        <dbReference type="Rhea" id="RHEA:43437"/>
    </physiologicalReaction>
</comment>
<evidence type="ECO:0000256" key="4">
    <source>
        <dbReference type="ARBA" id="ARBA00008310"/>
    </source>
</evidence>
<reference evidence="13 14" key="1">
    <citation type="submission" date="2024-06" db="EMBL/GenBank/DDBJ databases">
        <title>Genomic Encyclopedia of Type Strains, Phase IV (KMG-IV): sequencing the most valuable type-strain genomes for metagenomic binning, comparative biology and taxonomic classification.</title>
        <authorList>
            <person name="Goeker M."/>
        </authorList>
    </citation>
    <scope>NUCLEOTIDE SEQUENCE [LARGE SCALE GENOMIC DNA]</scope>
    <source>
        <strain evidence="13 14">DSM 26128</strain>
    </source>
</reference>
<dbReference type="PANTHER" id="PTHR42923:SF3">
    <property type="entry name" value="PROTOPORPHYRINOGEN OXIDASE"/>
    <property type="match status" value="1"/>
</dbReference>
<sequence>MKKILVIGGGITGLSAAHRLQCLAEESGEQIGVTLIESEDRLGGKLRTLHEDGFIMETGADSIVARHEGIRTLIGELGLGERVVHNATGISYLYWDGELHAIPADAVFGIPMSEESLMNTTLVSEEGKRAALKDFEPASHDFTLDSPVGAFLRAFLGDELVERQIAPVLSGVYSGSIDSLTLGSTLPYLLEYKNEYGSIIKGLGANRAKFESQANKKFLSFDGGLSVLVDALEEAMPDVEVMKGTAAQRLRKTGGGYELDVAGRGTLRADAVILAIPDGAIRALLGEKAPDDLFGKFQNASILTMYLGYDLPDSDLPADGTGFITTGNSGVVCDACTWTSRKWAHTSPEGRLLVRLFYKNSNPAFGKIKEMDREALVSLARADLEESLRIHAEPAAVEVTPWFGLMPKYGLGHRSAVEELEEMLSENWPAVRAAGASFHGVGIGLCIEDGRKQAKHIFDRLMQDR</sequence>
<protein>
    <recommendedName>
        <fullName evidence="6 11">Coproporphyrinogen III oxidase</fullName>
        <ecNumber evidence="5 11">1.3.3.15</ecNumber>
    </recommendedName>
</protein>
<dbReference type="InterPro" id="IPR002937">
    <property type="entry name" value="Amino_oxidase"/>
</dbReference>
<gene>
    <name evidence="13" type="ORF">ABID49_000865</name>
</gene>
<evidence type="ECO:0000256" key="6">
    <source>
        <dbReference type="ARBA" id="ARBA00019046"/>
    </source>
</evidence>
<accession>A0ABV2G9M0</accession>
<evidence type="ECO:0000256" key="8">
    <source>
        <dbReference type="ARBA" id="ARBA00022827"/>
    </source>
</evidence>
<evidence type="ECO:0000256" key="10">
    <source>
        <dbReference type="ARBA" id="ARBA00023133"/>
    </source>
</evidence>
<evidence type="ECO:0000256" key="3">
    <source>
        <dbReference type="ARBA" id="ARBA00004744"/>
    </source>
</evidence>
<evidence type="ECO:0000256" key="11">
    <source>
        <dbReference type="RuleBase" id="RU364052"/>
    </source>
</evidence>
<comment type="similarity">
    <text evidence="4 11">Belongs to the protoporphyrinogen/coproporphyrinogen oxidase family. Coproporphyrinogen III oxidase subfamily.</text>
</comment>
<dbReference type="NCBIfam" id="TIGR00562">
    <property type="entry name" value="proto_IX_ox"/>
    <property type="match status" value="1"/>
</dbReference>
<dbReference type="EC" id="1.3.3.15" evidence="5 11"/>
<dbReference type="Pfam" id="PF01593">
    <property type="entry name" value="Amino_oxidase"/>
    <property type="match status" value="1"/>
</dbReference>
<proteinExistence type="inferred from homology"/>
<keyword evidence="7 11" id="KW-0285">Flavoprotein</keyword>
<evidence type="ECO:0000313" key="13">
    <source>
        <dbReference type="EMBL" id="MET3574981.1"/>
    </source>
</evidence>
<evidence type="ECO:0000256" key="1">
    <source>
        <dbReference type="ARBA" id="ARBA00001755"/>
    </source>
</evidence>
<dbReference type="SUPFAM" id="SSF51905">
    <property type="entry name" value="FAD/NAD(P)-binding domain"/>
    <property type="match status" value="1"/>
</dbReference>
<keyword evidence="8 11" id="KW-0274">FAD</keyword>
<evidence type="ECO:0000313" key="14">
    <source>
        <dbReference type="Proteomes" id="UP001549099"/>
    </source>
</evidence>
<dbReference type="Gene3D" id="3.90.660.20">
    <property type="entry name" value="Protoporphyrinogen oxidase, mitochondrial, domain 2"/>
    <property type="match status" value="1"/>
</dbReference>
<dbReference type="InterPro" id="IPR004572">
    <property type="entry name" value="Protoporphyrinogen_oxidase"/>
</dbReference>